<dbReference type="Proteomes" id="UP000054997">
    <property type="component" value="Unassembled WGS sequence"/>
</dbReference>
<evidence type="ECO:0000313" key="2">
    <source>
        <dbReference type="Proteomes" id="UP000054997"/>
    </source>
</evidence>
<comment type="caution">
    <text evidence="1">The sequence shown here is derived from an EMBL/GenBank/DDBJ whole genome shotgun (WGS) entry which is preliminary data.</text>
</comment>
<name>A0A0W0VNA5_9GAMM</name>
<evidence type="ECO:0000313" key="1">
    <source>
        <dbReference type="EMBL" id="KTD21225.1"/>
    </source>
</evidence>
<organism evidence="1 2">
    <name type="scientific">Legionella londiniensis</name>
    <dbReference type="NCBI Taxonomy" id="45068"/>
    <lineage>
        <taxon>Bacteria</taxon>
        <taxon>Pseudomonadati</taxon>
        <taxon>Pseudomonadota</taxon>
        <taxon>Gammaproteobacteria</taxon>
        <taxon>Legionellales</taxon>
        <taxon>Legionellaceae</taxon>
        <taxon>Legionella</taxon>
    </lineage>
</organism>
<gene>
    <name evidence="1" type="ORF">Llon_1323</name>
</gene>
<dbReference type="PATRIC" id="fig|45068.5.peg.1431"/>
<reference evidence="1 2" key="1">
    <citation type="submission" date="2015-11" db="EMBL/GenBank/DDBJ databases">
        <title>Genomic analysis of 38 Legionella species identifies large and diverse effector repertoires.</title>
        <authorList>
            <person name="Burstein D."/>
            <person name="Amaro F."/>
            <person name="Zusman T."/>
            <person name="Lifshitz Z."/>
            <person name="Cohen O."/>
            <person name="Gilbert J.A."/>
            <person name="Pupko T."/>
            <person name="Shuman H.A."/>
            <person name="Segal G."/>
        </authorList>
    </citation>
    <scope>NUCLEOTIDE SEQUENCE [LARGE SCALE GENOMIC DNA]</scope>
    <source>
        <strain evidence="1 2">ATCC 49505</strain>
    </source>
</reference>
<dbReference type="AlphaFoldDB" id="A0A0W0VNA5"/>
<protein>
    <submittedName>
        <fullName evidence="1">Uncharacterized protein</fullName>
    </submittedName>
</protein>
<accession>A0A0W0VNA5</accession>
<dbReference type="STRING" id="45068.Llon_1323"/>
<proteinExistence type="predicted"/>
<keyword evidence="2" id="KW-1185">Reference proteome</keyword>
<sequence>MLATTTSTMPYMTLGNMLFQTFSIFTGSITTIHTSSQYQTTCQNHPMICISILDFKRK</sequence>
<dbReference type="EMBL" id="LNYK01000016">
    <property type="protein sequence ID" value="KTD21225.1"/>
    <property type="molecule type" value="Genomic_DNA"/>
</dbReference>